<sequence>MVEWGLNCIAKKICFYISDHGYGHATRDIAIIRHLRSTTDIDITVKTNRPYNLVRDSLPNVKLIDCINDKGVVLENLKPKVDRNKTLALFEMWCENWESYTKKETIFCKENNIDLIISDIAPQPFLVANELGIPSIAISNFTWHSVFSYIYGNNTITKRLEDAYKCATLACVLPFSEPMKVFNKRVPVSLVSRNIDVPRYELRKSLGIGNNEKLIYAGLGKSMDESILSNLFGIEEKNIKLLLPSGVKINSERNIGIPLDYTETQNYLGACDLIVSKAGYSTVSEAVKAKVPIFIFQRKDFYEDIFLAKEIKKLKIGEIISFEEFVSSDWINKIDKLTEYGDNYAHLGKRYTEDGCTDIKNIVKGLID</sequence>
<evidence type="ECO:0000313" key="3">
    <source>
        <dbReference type="Proteomes" id="UP000091929"/>
    </source>
</evidence>
<dbReference type="PANTHER" id="PTHR38134:SF2">
    <property type="entry name" value="GALACTOKINASE"/>
    <property type="match status" value="1"/>
</dbReference>
<accession>A0A150IKF4</accession>
<dbReference type="InterPro" id="IPR053205">
    <property type="entry name" value="GHMP_kinase_L-arabinokinase"/>
</dbReference>
<dbReference type="Proteomes" id="UP000092401">
    <property type="component" value="Unassembled WGS sequence"/>
</dbReference>
<dbReference type="EMBL" id="LNGE01000020">
    <property type="protein sequence ID" value="KYC45382.1"/>
    <property type="molecule type" value="Genomic_DNA"/>
</dbReference>
<dbReference type="SUPFAM" id="SSF53756">
    <property type="entry name" value="UDP-Glycosyltransferase/glycogen phosphorylase"/>
    <property type="match status" value="1"/>
</dbReference>
<accession>A0A150ITY9</accession>
<dbReference type="Proteomes" id="UP000091929">
    <property type="component" value="Unassembled WGS sequence"/>
</dbReference>
<comment type="caution">
    <text evidence="1">The sequence shown here is derived from an EMBL/GenBank/DDBJ whole genome shotgun (WGS) entry which is preliminary data.</text>
</comment>
<dbReference type="PANTHER" id="PTHR38134">
    <property type="entry name" value="SLR1395 PROTEIN"/>
    <property type="match status" value="1"/>
</dbReference>
<evidence type="ECO:0000313" key="1">
    <source>
        <dbReference type="EMBL" id="KYC45382.1"/>
    </source>
</evidence>
<reference evidence="3 4" key="1">
    <citation type="journal article" date="2016" name="ISME J.">
        <title>Chasing the elusive Euryarchaeota class WSA2: genomes reveal a uniquely fastidious methyl-reducing methanogen.</title>
        <authorList>
            <person name="Nobu M.K."/>
            <person name="Narihiro T."/>
            <person name="Kuroda K."/>
            <person name="Mei R."/>
            <person name="Liu W.T."/>
        </authorList>
    </citation>
    <scope>NUCLEOTIDE SEQUENCE [LARGE SCALE GENOMIC DNA]</scope>
    <source>
        <strain evidence="1">B03fssc0709_Meth_Bin005</strain>
        <strain evidence="2">B15fssc0709_Meth_Bin003</strain>
    </source>
</reference>
<organism evidence="1 4">
    <name type="scientific">Candidatus Methanofastidiosum methylothiophilum</name>
    <dbReference type="NCBI Taxonomy" id="1705564"/>
    <lineage>
        <taxon>Archaea</taxon>
        <taxon>Methanobacteriati</taxon>
        <taxon>Methanobacteriota</taxon>
        <taxon>Stenosarchaea group</taxon>
        <taxon>Candidatus Methanofastidiosia</taxon>
        <taxon>Candidatus Methanofastidiosales</taxon>
        <taxon>Candidatus Methanofastidiosaceae</taxon>
        <taxon>Candidatus Methanofastidiosum</taxon>
    </lineage>
</organism>
<dbReference type="Pfam" id="PF13528">
    <property type="entry name" value="Glyco_trans_1_3"/>
    <property type="match status" value="1"/>
</dbReference>
<dbReference type="Gene3D" id="3.40.50.2000">
    <property type="entry name" value="Glycogen Phosphorylase B"/>
    <property type="match status" value="1"/>
</dbReference>
<gene>
    <name evidence="1" type="ORF">APG10_00888</name>
    <name evidence="2" type="ORF">APG11_00286</name>
</gene>
<dbReference type="EMBL" id="LNGF01000004">
    <property type="protein sequence ID" value="KYC48479.1"/>
    <property type="molecule type" value="Genomic_DNA"/>
</dbReference>
<name>A0A150IKF4_9EURY</name>
<evidence type="ECO:0000313" key="2">
    <source>
        <dbReference type="EMBL" id="KYC48479.1"/>
    </source>
</evidence>
<proteinExistence type="predicted"/>
<evidence type="ECO:0008006" key="5">
    <source>
        <dbReference type="Google" id="ProtNLM"/>
    </source>
</evidence>
<dbReference type="AlphaFoldDB" id="A0A150IKF4"/>
<evidence type="ECO:0000313" key="4">
    <source>
        <dbReference type="Proteomes" id="UP000092401"/>
    </source>
</evidence>
<protein>
    <recommendedName>
        <fullName evidence="5">Undecaprenyldiphospho-muramoylpentapeptide beta-N-acetylglucosaminyltransferase</fullName>
    </recommendedName>
</protein>